<dbReference type="InterPro" id="IPR037160">
    <property type="entry name" value="DNA_Pol_thumb_sf"/>
</dbReference>
<dbReference type="InterPro" id="IPR010996">
    <property type="entry name" value="HHH_MUS81"/>
</dbReference>
<dbReference type="GO" id="GO:0003677">
    <property type="term" value="F:DNA binding"/>
    <property type="evidence" value="ECO:0007669"/>
    <property type="project" value="InterPro"/>
</dbReference>
<keyword evidence="9" id="KW-0227">DNA damage</keyword>
<keyword evidence="7" id="KW-0235">DNA replication</keyword>
<dbReference type="RefSeq" id="XP_013313360.1">
    <property type="nucleotide sequence ID" value="XM_013457906.1"/>
</dbReference>
<dbReference type="Pfam" id="PF14716">
    <property type="entry name" value="HHH_8"/>
    <property type="match status" value="1"/>
</dbReference>
<dbReference type="SUPFAM" id="SSF81301">
    <property type="entry name" value="Nucleotidyltransferase"/>
    <property type="match status" value="1"/>
</dbReference>
<reference evidence="16 17" key="1">
    <citation type="submission" date="2015-01" db="EMBL/GenBank/DDBJ databases">
        <title>The Genome Sequence of Exophiala xenobiotica CBS118157.</title>
        <authorList>
            <consortium name="The Broad Institute Genomics Platform"/>
            <person name="Cuomo C."/>
            <person name="de Hoog S."/>
            <person name="Gorbushina A."/>
            <person name="Stielow B."/>
            <person name="Teixiera M."/>
            <person name="Abouelleil A."/>
            <person name="Chapman S.B."/>
            <person name="Priest M."/>
            <person name="Young S.K."/>
            <person name="Wortman J."/>
            <person name="Nusbaum C."/>
            <person name="Birren B."/>
        </authorList>
    </citation>
    <scope>NUCLEOTIDE SEQUENCE [LARGE SCALE GENOMIC DNA]</scope>
    <source>
        <strain evidence="16 17">CBS 118157</strain>
    </source>
</reference>
<dbReference type="AlphaFoldDB" id="A0A0D2BJY6"/>
<evidence type="ECO:0000313" key="17">
    <source>
        <dbReference type="Proteomes" id="UP000054342"/>
    </source>
</evidence>
<evidence type="ECO:0000256" key="9">
    <source>
        <dbReference type="ARBA" id="ARBA00022763"/>
    </source>
</evidence>
<organism evidence="16 17">
    <name type="scientific">Exophiala xenobiotica</name>
    <dbReference type="NCBI Taxonomy" id="348802"/>
    <lineage>
        <taxon>Eukaryota</taxon>
        <taxon>Fungi</taxon>
        <taxon>Dikarya</taxon>
        <taxon>Ascomycota</taxon>
        <taxon>Pezizomycotina</taxon>
        <taxon>Eurotiomycetes</taxon>
        <taxon>Chaetothyriomycetidae</taxon>
        <taxon>Chaetothyriales</taxon>
        <taxon>Herpotrichiellaceae</taxon>
        <taxon>Exophiala</taxon>
    </lineage>
</organism>
<evidence type="ECO:0000256" key="8">
    <source>
        <dbReference type="ARBA" id="ARBA00022723"/>
    </source>
</evidence>
<dbReference type="InterPro" id="IPR028207">
    <property type="entry name" value="DNA_pol_B_palm_palm"/>
</dbReference>
<dbReference type="Gene3D" id="1.10.150.20">
    <property type="entry name" value="5' to 3' exonuclease, C-terminal subdomain"/>
    <property type="match status" value="1"/>
</dbReference>
<comment type="catalytic activity">
    <reaction evidence="13">
        <text>DNA(n) + a 2'-deoxyribonucleoside 5'-triphosphate = DNA(n+1) + diphosphate</text>
        <dbReference type="Rhea" id="RHEA:22508"/>
        <dbReference type="Rhea" id="RHEA-COMP:17339"/>
        <dbReference type="Rhea" id="RHEA-COMP:17340"/>
        <dbReference type="ChEBI" id="CHEBI:33019"/>
        <dbReference type="ChEBI" id="CHEBI:61560"/>
        <dbReference type="ChEBI" id="CHEBI:173112"/>
        <dbReference type="EC" id="2.7.7.7"/>
    </reaction>
</comment>
<keyword evidence="17" id="KW-1185">Reference proteome</keyword>
<keyword evidence="5" id="KW-0808">Transferase</keyword>
<feature type="region of interest" description="Disordered" evidence="14">
    <location>
        <begin position="271"/>
        <end position="318"/>
    </location>
</feature>
<keyword evidence="11" id="KW-0234">DNA repair</keyword>
<dbReference type="FunFam" id="1.10.150.20:FF:000010">
    <property type="entry name" value="DNA polymerase lambda"/>
    <property type="match status" value="1"/>
</dbReference>
<evidence type="ECO:0000313" key="16">
    <source>
        <dbReference type="EMBL" id="KIW52776.1"/>
    </source>
</evidence>
<evidence type="ECO:0000256" key="6">
    <source>
        <dbReference type="ARBA" id="ARBA00022695"/>
    </source>
</evidence>
<dbReference type="Pfam" id="PF14792">
    <property type="entry name" value="DNA_pol_B_palm"/>
    <property type="match status" value="1"/>
</dbReference>
<evidence type="ECO:0000256" key="14">
    <source>
        <dbReference type="SAM" id="MobiDB-lite"/>
    </source>
</evidence>
<evidence type="ECO:0000256" key="11">
    <source>
        <dbReference type="ARBA" id="ARBA00023204"/>
    </source>
</evidence>
<keyword evidence="6" id="KW-0548">Nucleotidyltransferase</keyword>
<dbReference type="Gene3D" id="3.40.50.10190">
    <property type="entry name" value="BRCT domain"/>
    <property type="match status" value="1"/>
</dbReference>
<evidence type="ECO:0000256" key="7">
    <source>
        <dbReference type="ARBA" id="ARBA00022705"/>
    </source>
</evidence>
<dbReference type="OrthoDB" id="205514at2759"/>
<dbReference type="STRING" id="348802.A0A0D2BJY6"/>
<gene>
    <name evidence="16" type="ORF">PV05_08397</name>
</gene>
<dbReference type="Proteomes" id="UP000054342">
    <property type="component" value="Unassembled WGS sequence"/>
</dbReference>
<dbReference type="Gene3D" id="1.10.150.110">
    <property type="entry name" value="DNA polymerase beta, N-terminal domain-like"/>
    <property type="match status" value="1"/>
</dbReference>
<dbReference type="FunFam" id="1.10.150.110:FF:000005">
    <property type="entry name" value="DNA polymerase POL4"/>
    <property type="match status" value="1"/>
</dbReference>
<evidence type="ECO:0000259" key="15">
    <source>
        <dbReference type="SMART" id="SM00483"/>
    </source>
</evidence>
<dbReference type="Gene3D" id="3.30.210.10">
    <property type="entry name" value="DNA polymerase, thumb domain"/>
    <property type="match status" value="1"/>
</dbReference>
<keyword evidence="12" id="KW-0539">Nucleus</keyword>
<dbReference type="SUPFAM" id="SSF81585">
    <property type="entry name" value="PsbU/PolX domain-like"/>
    <property type="match status" value="1"/>
</dbReference>
<evidence type="ECO:0000256" key="1">
    <source>
        <dbReference type="ARBA" id="ARBA00004123"/>
    </source>
</evidence>
<dbReference type="GO" id="GO:0003887">
    <property type="term" value="F:DNA-directed DNA polymerase activity"/>
    <property type="evidence" value="ECO:0007669"/>
    <property type="project" value="UniProtKB-KW"/>
</dbReference>
<dbReference type="InterPro" id="IPR002008">
    <property type="entry name" value="DNA_pol_X_beta-like"/>
</dbReference>
<feature type="domain" description="DNA-directed DNA polymerase X" evidence="15">
    <location>
        <begin position="387"/>
        <end position="714"/>
    </location>
</feature>
<sequence>MGPQQEKKEKEQFFEGLYQLDEYISDEENDIDSPVMSCKQRGQKSKETVEVQTDLVPQIRSRDMVRSHAKRKSHEEGSQPVPIEIMDDPEDEVSSDPKSTLTKRRKTETVTKHNIGTSPSIAPPKDGSNAVRRNATDMSNLKERKKHVKKSMKLKPAPLEKQYLRGFVFYFFPNNDDCPIRRLRIHKAVCHGALWVHEWYDDVSHIIVEDGHSVTDVAKSFPSGTVPECPAIVADLWLIETFSSKQPRDVNWKRYLVPGFESRRIQPVDAFGECTTSSSNRECTPPRPQSQLQKGDTTPSKSPPDHEQGPEDEATDSEDELDFAIREMQDLGDLQLVPSFNSASESLGDGDEDSGFDIVPYKEDKLRKENAGFQCMEKHDGTTNTTNPNARTIDQLQKLATIYDRKGDNWRTTAFRKAIGALRRRSELIRTKEQAAEMPGVGKSIAALIEEYVSQDRIQRLEEAQKDPRDRTLQLFLGIYGAGFQTASTWYSQGHRTLDDLRQGVRLTSNQLVGIDHYDDFQQRIPRDEVAQHAAIVKKALRATDKGLQMLVGGSYRRGKADCGDIDCIITKENAGIDHIRTLVMESVIPKLTAQGFLKVALATGHSHDPGSKWHGASALPGSKIWRRLDLLFVPWAELGAALIYFTGDDLFNRSIRLLAGRKGMRLNQHGLYKDVMRARGRERITTGTLVEGHCEKRIFEILRVPYRKPEERQIG</sequence>
<dbReference type="Pfam" id="PF10391">
    <property type="entry name" value="DNA_pol_lambd_f"/>
    <property type="match status" value="1"/>
</dbReference>
<keyword evidence="10" id="KW-0239">DNA-directed DNA polymerase</keyword>
<dbReference type="GO" id="GO:0046872">
    <property type="term" value="F:metal ion binding"/>
    <property type="evidence" value="ECO:0007669"/>
    <property type="project" value="UniProtKB-KW"/>
</dbReference>
<proteinExistence type="inferred from homology"/>
<dbReference type="InterPro" id="IPR036420">
    <property type="entry name" value="BRCT_dom_sf"/>
</dbReference>
<accession>A0A0D2BJY6</accession>
<evidence type="ECO:0000256" key="3">
    <source>
        <dbReference type="ARBA" id="ARBA00012417"/>
    </source>
</evidence>
<dbReference type="GeneID" id="25330305"/>
<dbReference type="SUPFAM" id="SSF52113">
    <property type="entry name" value="BRCT domain"/>
    <property type="match status" value="1"/>
</dbReference>
<evidence type="ECO:0000256" key="12">
    <source>
        <dbReference type="ARBA" id="ARBA00023242"/>
    </source>
</evidence>
<dbReference type="PANTHER" id="PTHR11276">
    <property type="entry name" value="DNA POLYMERASE TYPE-X FAMILY MEMBER"/>
    <property type="match status" value="1"/>
</dbReference>
<dbReference type="PANTHER" id="PTHR11276:SF28">
    <property type="entry name" value="DNA POLYMERASE LAMBDA"/>
    <property type="match status" value="1"/>
</dbReference>
<dbReference type="InterPro" id="IPR043519">
    <property type="entry name" value="NT_sf"/>
</dbReference>
<evidence type="ECO:0000256" key="13">
    <source>
        <dbReference type="ARBA" id="ARBA00049244"/>
    </source>
</evidence>
<feature type="compositionally biased region" description="Polar residues" evidence="14">
    <location>
        <begin position="289"/>
        <end position="300"/>
    </location>
</feature>
<keyword evidence="4" id="KW-0237">DNA synthesis</keyword>
<dbReference type="InterPro" id="IPR022312">
    <property type="entry name" value="DNA_pol_X"/>
</dbReference>
<comment type="subcellular location">
    <subcellularLocation>
        <location evidence="1">Nucleus</location>
    </subcellularLocation>
</comment>
<feature type="region of interest" description="Disordered" evidence="14">
    <location>
        <begin position="26"/>
        <end position="151"/>
    </location>
</feature>
<dbReference type="PRINTS" id="PR00870">
    <property type="entry name" value="DNAPOLXBETA"/>
</dbReference>
<dbReference type="GO" id="GO:0006303">
    <property type="term" value="P:double-strand break repair via nonhomologous end joining"/>
    <property type="evidence" value="ECO:0007669"/>
    <property type="project" value="TreeGrafter"/>
</dbReference>
<dbReference type="Pfam" id="PF14791">
    <property type="entry name" value="DNA_pol_B_thumb"/>
    <property type="match status" value="1"/>
</dbReference>
<comment type="similarity">
    <text evidence="2">Belongs to the DNA polymerase type-X family.</text>
</comment>
<dbReference type="InterPro" id="IPR002054">
    <property type="entry name" value="DNA-dir_DNA_pol_X"/>
</dbReference>
<dbReference type="SUPFAM" id="SSF47802">
    <property type="entry name" value="DNA polymerase beta, N-terminal domain-like"/>
    <property type="match status" value="1"/>
</dbReference>
<keyword evidence="8" id="KW-0479">Metal-binding</keyword>
<dbReference type="HOGENOM" id="CLU_008698_3_0_1"/>
<protein>
    <recommendedName>
        <fullName evidence="3">DNA-directed DNA polymerase</fullName>
        <ecNumber evidence="3">2.7.7.7</ecNumber>
    </recommendedName>
</protein>
<evidence type="ECO:0000256" key="5">
    <source>
        <dbReference type="ARBA" id="ARBA00022679"/>
    </source>
</evidence>
<evidence type="ECO:0000256" key="10">
    <source>
        <dbReference type="ARBA" id="ARBA00022932"/>
    </source>
</evidence>
<dbReference type="GO" id="GO:0005634">
    <property type="term" value="C:nucleus"/>
    <property type="evidence" value="ECO:0007669"/>
    <property type="project" value="UniProtKB-SubCell"/>
</dbReference>
<dbReference type="InterPro" id="IPR029398">
    <property type="entry name" value="PolB_thumb"/>
</dbReference>
<feature type="compositionally biased region" description="Acidic residues" evidence="14">
    <location>
        <begin position="85"/>
        <end position="94"/>
    </location>
</feature>
<dbReference type="InterPro" id="IPR027421">
    <property type="entry name" value="DNA_pol_lamdba_lyase_dom_sf"/>
</dbReference>
<evidence type="ECO:0000256" key="2">
    <source>
        <dbReference type="ARBA" id="ARBA00008323"/>
    </source>
</evidence>
<dbReference type="FunFam" id="3.30.210.10:FF:000001">
    <property type="entry name" value="DNA polymerase lambda"/>
    <property type="match status" value="1"/>
</dbReference>
<dbReference type="EMBL" id="KN847321">
    <property type="protein sequence ID" value="KIW52776.1"/>
    <property type="molecule type" value="Genomic_DNA"/>
</dbReference>
<dbReference type="InterPro" id="IPR018944">
    <property type="entry name" value="DNA_pol_lambd_fingers_domain"/>
</dbReference>
<evidence type="ECO:0000256" key="4">
    <source>
        <dbReference type="ARBA" id="ARBA00022634"/>
    </source>
</evidence>
<name>A0A0D2BJY6_9EURO</name>
<dbReference type="PRINTS" id="PR00869">
    <property type="entry name" value="DNAPOLX"/>
</dbReference>
<dbReference type="SMART" id="SM00483">
    <property type="entry name" value="POLXc"/>
    <property type="match status" value="1"/>
</dbReference>
<dbReference type="EC" id="2.7.7.7" evidence="3"/>
<dbReference type="Gene3D" id="3.30.460.10">
    <property type="entry name" value="Beta Polymerase, domain 2"/>
    <property type="match status" value="1"/>
</dbReference>
<dbReference type="CDD" id="cd00141">
    <property type="entry name" value="NT_POLXc"/>
    <property type="match status" value="1"/>
</dbReference>